<dbReference type="AlphaFoldDB" id="A0A2M7WSB2"/>
<protein>
    <recommendedName>
        <fullName evidence="3">Lactamase</fullName>
    </recommendedName>
</protein>
<dbReference type="PANTHER" id="PTHR39189">
    <property type="entry name" value="UPF0173 METAL-DEPENDENT HYDROLASE YTKL"/>
    <property type="match status" value="1"/>
</dbReference>
<evidence type="ECO:0000313" key="1">
    <source>
        <dbReference type="EMBL" id="PJA32874.1"/>
    </source>
</evidence>
<dbReference type="EMBL" id="PFXF01000018">
    <property type="protein sequence ID" value="PJA32874.1"/>
    <property type="molecule type" value="Genomic_DNA"/>
</dbReference>
<organism evidence="1 2">
    <name type="scientific">Candidatus Zambryskibacteria bacterium CG_4_9_14_3_um_filter_42_15</name>
    <dbReference type="NCBI Taxonomy" id="1975112"/>
    <lineage>
        <taxon>Bacteria</taxon>
        <taxon>Candidatus Zambryskiibacteriota</taxon>
    </lineage>
</organism>
<dbReference type="InterPro" id="IPR036866">
    <property type="entry name" value="RibonucZ/Hydroxyglut_hydro"/>
</dbReference>
<comment type="caution">
    <text evidence="1">The sequence shown here is derived from an EMBL/GenBank/DDBJ whole genome shotgun (WGS) entry which is preliminary data.</text>
</comment>
<evidence type="ECO:0000313" key="2">
    <source>
        <dbReference type="Proteomes" id="UP000230758"/>
    </source>
</evidence>
<gene>
    <name evidence="1" type="ORF">CO185_01350</name>
</gene>
<dbReference type="PANTHER" id="PTHR39189:SF1">
    <property type="entry name" value="UPF0173 METAL-DEPENDENT HYDROLASE YTKL"/>
    <property type="match status" value="1"/>
</dbReference>
<evidence type="ECO:0008006" key="3">
    <source>
        <dbReference type="Google" id="ProtNLM"/>
    </source>
</evidence>
<dbReference type="Proteomes" id="UP000230758">
    <property type="component" value="Unassembled WGS sequence"/>
</dbReference>
<sequence length="204" mass="22291">MIVTYHGAECFKITQGSVTLAFNPISKDSKSKTTRFGADVTLVTTNLPDFNGVDQTSRGDKSSFVINGPGEYETKDVFVKGFLSEGPGKKINTIYLVSFEEVNICFFGALANPILPEEIQEAMENVDMLFVPLGEGSTLDPTSAYKLAVSIEPSVIVPMYYTKQALGQFIKEGGKANVELLDKFVVKKKDLEGKTGEIVVLKEE</sequence>
<accession>A0A2M7WSB2</accession>
<dbReference type="Gene3D" id="3.60.15.10">
    <property type="entry name" value="Ribonuclease Z/Hydroxyacylglutathione hydrolase-like"/>
    <property type="match status" value="1"/>
</dbReference>
<reference evidence="2" key="1">
    <citation type="submission" date="2017-09" db="EMBL/GenBank/DDBJ databases">
        <title>Depth-based differentiation of microbial function through sediment-hosted aquifers and enrichment of novel symbionts in the deep terrestrial subsurface.</title>
        <authorList>
            <person name="Probst A.J."/>
            <person name="Ladd B."/>
            <person name="Jarett J.K."/>
            <person name="Geller-Mcgrath D.E."/>
            <person name="Sieber C.M.K."/>
            <person name="Emerson J.B."/>
            <person name="Anantharaman K."/>
            <person name="Thomas B.C."/>
            <person name="Malmstrom R."/>
            <person name="Stieglmeier M."/>
            <person name="Klingl A."/>
            <person name="Woyke T."/>
            <person name="Ryan C.M."/>
            <person name="Banfield J.F."/>
        </authorList>
    </citation>
    <scope>NUCLEOTIDE SEQUENCE [LARGE SCALE GENOMIC DNA]</scope>
</reference>
<dbReference type="Pfam" id="PF13483">
    <property type="entry name" value="Lactamase_B_3"/>
    <property type="match status" value="1"/>
</dbReference>
<name>A0A2M7WSB2_9BACT</name>
<proteinExistence type="predicted"/>